<organism evidence="1 2">
    <name type="scientific">Arctium lappa</name>
    <name type="common">Greater burdock</name>
    <name type="synonym">Lappa major</name>
    <dbReference type="NCBI Taxonomy" id="4217"/>
    <lineage>
        <taxon>Eukaryota</taxon>
        <taxon>Viridiplantae</taxon>
        <taxon>Streptophyta</taxon>
        <taxon>Embryophyta</taxon>
        <taxon>Tracheophyta</taxon>
        <taxon>Spermatophyta</taxon>
        <taxon>Magnoliopsida</taxon>
        <taxon>eudicotyledons</taxon>
        <taxon>Gunneridae</taxon>
        <taxon>Pentapetalae</taxon>
        <taxon>asterids</taxon>
        <taxon>campanulids</taxon>
        <taxon>Asterales</taxon>
        <taxon>Asteraceae</taxon>
        <taxon>Carduoideae</taxon>
        <taxon>Cardueae</taxon>
        <taxon>Arctiinae</taxon>
        <taxon>Arctium</taxon>
    </lineage>
</organism>
<name>A0ACB8ZZ44_ARCLA</name>
<proteinExistence type="predicted"/>
<dbReference type="Proteomes" id="UP001055879">
    <property type="component" value="Linkage Group LG09"/>
</dbReference>
<dbReference type="EMBL" id="CM042055">
    <property type="protein sequence ID" value="KAI3702453.1"/>
    <property type="molecule type" value="Genomic_DNA"/>
</dbReference>
<reference evidence="2" key="1">
    <citation type="journal article" date="2022" name="Mol. Ecol. Resour.">
        <title>The genomes of chicory, endive, great burdock and yacon provide insights into Asteraceae palaeo-polyploidization history and plant inulin production.</title>
        <authorList>
            <person name="Fan W."/>
            <person name="Wang S."/>
            <person name="Wang H."/>
            <person name="Wang A."/>
            <person name="Jiang F."/>
            <person name="Liu H."/>
            <person name="Zhao H."/>
            <person name="Xu D."/>
            <person name="Zhang Y."/>
        </authorList>
    </citation>
    <scope>NUCLEOTIDE SEQUENCE [LARGE SCALE GENOMIC DNA]</scope>
    <source>
        <strain evidence="2">cv. Niubang</strain>
    </source>
</reference>
<keyword evidence="2" id="KW-1185">Reference proteome</keyword>
<comment type="caution">
    <text evidence="1">The sequence shown here is derived from an EMBL/GenBank/DDBJ whole genome shotgun (WGS) entry which is preliminary data.</text>
</comment>
<accession>A0ACB8ZZ44</accession>
<sequence>MPHDCVLVTLAGTLAEDVPWPPPCSRPCPAIVTHVTVAGTIAQTVQDPESFLFPHRKALDTPRDLDNVLRTHSFRSLDQNVLRPLQAENYECYNPPNLKEISSSKSRFPRSVVCRVGCLYPVCQDYHNNLKLVLMIHAPWTHHSYIRLNTYLTNETFNPKIVVVSQPWGTRTTSRVACDFNISPSNSPQIPTFLNPTSKIDIKP</sequence>
<reference evidence="1 2" key="2">
    <citation type="journal article" date="2022" name="Mol. Ecol. Resour.">
        <title>The genomes of chicory, endive, great burdock and yacon provide insights into Asteraceae paleo-polyploidization history and plant inulin production.</title>
        <authorList>
            <person name="Fan W."/>
            <person name="Wang S."/>
            <person name="Wang H."/>
            <person name="Wang A."/>
            <person name="Jiang F."/>
            <person name="Liu H."/>
            <person name="Zhao H."/>
            <person name="Xu D."/>
            <person name="Zhang Y."/>
        </authorList>
    </citation>
    <scope>NUCLEOTIDE SEQUENCE [LARGE SCALE GENOMIC DNA]</scope>
    <source>
        <strain evidence="2">cv. Niubang</strain>
    </source>
</reference>
<evidence type="ECO:0000313" key="1">
    <source>
        <dbReference type="EMBL" id="KAI3702453.1"/>
    </source>
</evidence>
<evidence type="ECO:0000313" key="2">
    <source>
        <dbReference type="Proteomes" id="UP001055879"/>
    </source>
</evidence>
<protein>
    <submittedName>
        <fullName evidence="1">Uncharacterized protein</fullName>
    </submittedName>
</protein>
<gene>
    <name evidence="1" type="ORF">L6452_28191</name>
</gene>